<dbReference type="GO" id="GO:0043495">
    <property type="term" value="F:protein-membrane adaptor activity"/>
    <property type="evidence" value="ECO:0007669"/>
    <property type="project" value="TreeGrafter"/>
</dbReference>
<dbReference type="PANTHER" id="PTHR42650:SF1">
    <property type="entry name" value="GUIDED ENTRY OF TAIL-ANCHORED PROTEINS FACTOR 1"/>
    <property type="match status" value="1"/>
</dbReference>
<dbReference type="GO" id="GO:0071816">
    <property type="term" value="P:tail-anchored membrane protein insertion into ER membrane"/>
    <property type="evidence" value="ECO:0007669"/>
    <property type="project" value="InterPro"/>
</dbReference>
<evidence type="ECO:0000256" key="3">
    <source>
        <dbReference type="ARBA" id="ARBA00017951"/>
    </source>
</evidence>
<feature type="chain" id="PRO_5040186348" description="Guided entry of tail-anchored proteins factor 1" evidence="11">
    <location>
        <begin position="22"/>
        <end position="158"/>
    </location>
</feature>
<dbReference type="Gene3D" id="1.10.287.660">
    <property type="entry name" value="Helix hairpin bin"/>
    <property type="match status" value="1"/>
</dbReference>
<accession>A0A9P0DEX9</accession>
<evidence type="ECO:0000256" key="4">
    <source>
        <dbReference type="ARBA" id="ARBA00022692"/>
    </source>
</evidence>
<dbReference type="EMBL" id="OV651821">
    <property type="protein sequence ID" value="CAH1115675.1"/>
    <property type="molecule type" value="Genomic_DNA"/>
</dbReference>
<dbReference type="OrthoDB" id="69461at2759"/>
<evidence type="ECO:0000256" key="1">
    <source>
        <dbReference type="ARBA" id="ARBA00004477"/>
    </source>
</evidence>
<evidence type="ECO:0000256" key="5">
    <source>
        <dbReference type="ARBA" id="ARBA00022824"/>
    </source>
</evidence>
<keyword evidence="4 10" id="KW-0812">Transmembrane</keyword>
<keyword evidence="7 10" id="KW-0472">Membrane</keyword>
<dbReference type="Pfam" id="PF04420">
    <property type="entry name" value="CHD5"/>
    <property type="match status" value="1"/>
</dbReference>
<gene>
    <name evidence="12" type="ORF">PSYICH_LOCUS15486</name>
</gene>
<dbReference type="InterPro" id="IPR029012">
    <property type="entry name" value="Helix_hairpin_bin_sf"/>
</dbReference>
<organism evidence="12 13">
    <name type="scientific">Psylliodes chrysocephalus</name>
    <dbReference type="NCBI Taxonomy" id="3402493"/>
    <lineage>
        <taxon>Eukaryota</taxon>
        <taxon>Metazoa</taxon>
        <taxon>Ecdysozoa</taxon>
        <taxon>Arthropoda</taxon>
        <taxon>Hexapoda</taxon>
        <taxon>Insecta</taxon>
        <taxon>Pterygota</taxon>
        <taxon>Neoptera</taxon>
        <taxon>Endopterygota</taxon>
        <taxon>Coleoptera</taxon>
        <taxon>Polyphaga</taxon>
        <taxon>Cucujiformia</taxon>
        <taxon>Chrysomeloidea</taxon>
        <taxon>Chrysomelidae</taxon>
        <taxon>Galerucinae</taxon>
        <taxon>Alticini</taxon>
        <taxon>Psylliodes</taxon>
    </lineage>
</organism>
<keyword evidence="6 10" id="KW-1133">Transmembrane helix</keyword>
<evidence type="ECO:0000256" key="6">
    <source>
        <dbReference type="ARBA" id="ARBA00022989"/>
    </source>
</evidence>
<dbReference type="GO" id="GO:0005789">
    <property type="term" value="C:endoplasmic reticulum membrane"/>
    <property type="evidence" value="ECO:0007669"/>
    <property type="project" value="UniProtKB-SubCell"/>
</dbReference>
<keyword evidence="13" id="KW-1185">Reference proteome</keyword>
<dbReference type="GO" id="GO:0043529">
    <property type="term" value="C:GET complex"/>
    <property type="evidence" value="ECO:0007669"/>
    <property type="project" value="TreeGrafter"/>
</dbReference>
<evidence type="ECO:0000313" key="12">
    <source>
        <dbReference type="EMBL" id="CAH1115675.1"/>
    </source>
</evidence>
<dbReference type="PANTHER" id="PTHR42650">
    <property type="entry name" value="TAIL-ANCHORED PROTEIN INSERTION RECEPTOR WRB"/>
    <property type="match status" value="1"/>
</dbReference>
<dbReference type="AlphaFoldDB" id="A0A9P0DEX9"/>
<comment type="similarity">
    <text evidence="2">Belongs to the WRB/GET1 family.</text>
</comment>
<evidence type="ECO:0000256" key="2">
    <source>
        <dbReference type="ARBA" id="ARBA00010799"/>
    </source>
</evidence>
<keyword evidence="11" id="KW-0732">Signal</keyword>
<protein>
    <recommendedName>
        <fullName evidence="3">Guided entry of tail-anchored proteins factor 1</fullName>
    </recommendedName>
    <alternativeName>
        <fullName evidence="8">Tail-anchored protein insertion receptor WRB</fullName>
    </alternativeName>
    <alternativeName>
        <fullName evidence="9">Tryptophan-rich basic protein</fullName>
    </alternativeName>
</protein>
<sequence>MFLLIITTLLSFISVHSTVLGKQVLKWINKPSIKEKELMTQKNELKKVQNSISITDNFAKYSKIQRQINKIDENLSDFRSEKNNLYIHFGLTYGLQIFFAIVLVGLSIYYRSTPVIAIDKSIDLTPFSYLISYPHSENVVSFHFWVLCSSTTARLIKL</sequence>
<evidence type="ECO:0000256" key="9">
    <source>
        <dbReference type="ARBA" id="ARBA00033006"/>
    </source>
</evidence>
<proteinExistence type="inferred from homology"/>
<evidence type="ECO:0000256" key="10">
    <source>
        <dbReference type="SAM" id="Phobius"/>
    </source>
</evidence>
<name>A0A9P0DEX9_9CUCU</name>
<reference evidence="12" key="1">
    <citation type="submission" date="2022-01" db="EMBL/GenBank/DDBJ databases">
        <authorList>
            <person name="King R."/>
        </authorList>
    </citation>
    <scope>NUCLEOTIDE SEQUENCE</scope>
</reference>
<keyword evidence="5" id="KW-0256">Endoplasmic reticulum</keyword>
<feature type="transmembrane region" description="Helical" evidence="10">
    <location>
        <begin position="85"/>
        <end position="110"/>
    </location>
</feature>
<evidence type="ECO:0000256" key="7">
    <source>
        <dbReference type="ARBA" id="ARBA00023136"/>
    </source>
</evidence>
<dbReference type="InterPro" id="IPR028945">
    <property type="entry name" value="Get1"/>
</dbReference>
<dbReference type="Proteomes" id="UP001153636">
    <property type="component" value="Chromosome 9"/>
</dbReference>
<evidence type="ECO:0000256" key="8">
    <source>
        <dbReference type="ARBA" id="ARBA00032437"/>
    </source>
</evidence>
<feature type="signal peptide" evidence="11">
    <location>
        <begin position="1"/>
        <end position="21"/>
    </location>
</feature>
<comment type="subcellular location">
    <subcellularLocation>
        <location evidence="1">Endoplasmic reticulum membrane</location>
        <topology evidence="1">Multi-pass membrane protein</topology>
    </subcellularLocation>
</comment>
<evidence type="ECO:0000256" key="11">
    <source>
        <dbReference type="SAM" id="SignalP"/>
    </source>
</evidence>
<evidence type="ECO:0000313" key="13">
    <source>
        <dbReference type="Proteomes" id="UP001153636"/>
    </source>
</evidence>